<sequence length="187" mass="20213">MSNVGTCYSSGKGVEQNLEEAFNWFMKAAKADNPSAMTNLAQCYQTGRGVVQSAYEAVQWYTKAAEMGSPFAMYNLGACHERGEGVFYKDMQAALRFYASAAELGFTPARARLEDLQSRIDKSQRKDNSASQVALSSSTTSSPSATSFGTQIKPGLESPSGPIARSSPFVVTNKKKDRSLKGDCIVM</sequence>
<name>A0ACC2SPY1_9FUNG</name>
<proteinExistence type="predicted"/>
<organism evidence="1 2">
    <name type="scientific">Entomophthora muscae</name>
    <dbReference type="NCBI Taxonomy" id="34485"/>
    <lineage>
        <taxon>Eukaryota</taxon>
        <taxon>Fungi</taxon>
        <taxon>Fungi incertae sedis</taxon>
        <taxon>Zoopagomycota</taxon>
        <taxon>Entomophthoromycotina</taxon>
        <taxon>Entomophthoromycetes</taxon>
        <taxon>Entomophthorales</taxon>
        <taxon>Entomophthoraceae</taxon>
        <taxon>Entomophthora</taxon>
    </lineage>
</organism>
<dbReference type="EMBL" id="QTSX02004470">
    <property type="protein sequence ID" value="KAJ9064447.1"/>
    <property type="molecule type" value="Genomic_DNA"/>
</dbReference>
<evidence type="ECO:0000313" key="2">
    <source>
        <dbReference type="Proteomes" id="UP001165960"/>
    </source>
</evidence>
<protein>
    <submittedName>
        <fullName evidence="1">Uncharacterized protein</fullName>
    </submittedName>
</protein>
<reference evidence="1" key="1">
    <citation type="submission" date="2022-04" db="EMBL/GenBank/DDBJ databases">
        <title>Genome of the entomopathogenic fungus Entomophthora muscae.</title>
        <authorList>
            <person name="Elya C."/>
            <person name="Lovett B.R."/>
            <person name="Lee E."/>
            <person name="Macias A.M."/>
            <person name="Hajek A.E."/>
            <person name="De Bivort B.L."/>
            <person name="Kasson M.T."/>
            <person name="De Fine Licht H.H."/>
            <person name="Stajich J.E."/>
        </authorList>
    </citation>
    <scope>NUCLEOTIDE SEQUENCE</scope>
    <source>
        <strain evidence="1">Berkeley</strain>
    </source>
</reference>
<gene>
    <name evidence="1" type="ORF">DSO57_1030494</name>
</gene>
<accession>A0ACC2SPY1</accession>
<evidence type="ECO:0000313" key="1">
    <source>
        <dbReference type="EMBL" id="KAJ9064447.1"/>
    </source>
</evidence>
<keyword evidence="2" id="KW-1185">Reference proteome</keyword>
<comment type="caution">
    <text evidence="1">The sequence shown here is derived from an EMBL/GenBank/DDBJ whole genome shotgun (WGS) entry which is preliminary data.</text>
</comment>
<dbReference type="Proteomes" id="UP001165960">
    <property type="component" value="Unassembled WGS sequence"/>
</dbReference>